<reference evidence="1" key="1">
    <citation type="submission" date="2023-04" db="EMBL/GenBank/DDBJ databases">
        <title>Chromosome-level genome of Chaenocephalus aceratus.</title>
        <authorList>
            <person name="Park H."/>
        </authorList>
    </citation>
    <scope>NUCLEOTIDE SEQUENCE</scope>
    <source>
        <strain evidence="1">DE</strain>
        <tissue evidence="1">Muscle</tissue>
    </source>
</reference>
<comment type="caution">
    <text evidence="1">The sequence shown here is derived from an EMBL/GenBank/DDBJ whole genome shotgun (WGS) entry which is preliminary data.</text>
</comment>
<protein>
    <submittedName>
        <fullName evidence="1">Hybrid signal transduction histidine kinase J</fullName>
    </submittedName>
</protein>
<dbReference type="Proteomes" id="UP001228049">
    <property type="component" value="Unassembled WGS sequence"/>
</dbReference>
<evidence type="ECO:0000313" key="2">
    <source>
        <dbReference type="Proteomes" id="UP001228049"/>
    </source>
</evidence>
<sequence length="217" mass="24684">MATQTIRMLKLFGLQCISASTFFRHQRLYTIPTMVQAWQNEQAGIIRELKEMGGGLILSGDCRSDSPGHCANYGTYSLIEDRINKVLDLQLVQSSEVPSCTWCELEGLKRSIDFLKKQHMQVSALITDRNRQVAKWVREELCPGGTSHFFDIWHIGKSMYLDVGSAHPPLEGEARDKEWLEPGRIAANNSAREAIRVREVFTSYFNPEGTVPWQDHV</sequence>
<organism evidence="1 2">
    <name type="scientific">Dissostichus eleginoides</name>
    <name type="common">Patagonian toothfish</name>
    <name type="synonym">Dissostichus amissus</name>
    <dbReference type="NCBI Taxonomy" id="100907"/>
    <lineage>
        <taxon>Eukaryota</taxon>
        <taxon>Metazoa</taxon>
        <taxon>Chordata</taxon>
        <taxon>Craniata</taxon>
        <taxon>Vertebrata</taxon>
        <taxon>Euteleostomi</taxon>
        <taxon>Actinopterygii</taxon>
        <taxon>Neopterygii</taxon>
        <taxon>Teleostei</taxon>
        <taxon>Neoteleostei</taxon>
        <taxon>Acanthomorphata</taxon>
        <taxon>Eupercaria</taxon>
        <taxon>Perciformes</taxon>
        <taxon>Notothenioidei</taxon>
        <taxon>Nototheniidae</taxon>
        <taxon>Dissostichus</taxon>
    </lineage>
</organism>
<accession>A0AAD9F6W6</accession>
<keyword evidence="1" id="KW-0808">Transferase</keyword>
<gene>
    <name evidence="1" type="ORF">KUDE01_010090</name>
</gene>
<dbReference type="PANTHER" id="PTHR31751:SF42">
    <property type="entry name" value="PROTEIN CBG10204"/>
    <property type="match status" value="1"/>
</dbReference>
<dbReference type="AlphaFoldDB" id="A0AAD9F6W6"/>
<dbReference type="GO" id="GO:0016301">
    <property type="term" value="F:kinase activity"/>
    <property type="evidence" value="ECO:0007669"/>
    <property type="project" value="UniProtKB-KW"/>
</dbReference>
<keyword evidence="2" id="KW-1185">Reference proteome</keyword>
<evidence type="ECO:0000313" key="1">
    <source>
        <dbReference type="EMBL" id="KAK1891262.1"/>
    </source>
</evidence>
<keyword evidence="1" id="KW-0418">Kinase</keyword>
<name>A0AAD9F6W6_DISEL</name>
<dbReference type="EMBL" id="JASDAP010000015">
    <property type="protein sequence ID" value="KAK1891262.1"/>
    <property type="molecule type" value="Genomic_DNA"/>
</dbReference>
<proteinExistence type="predicted"/>
<dbReference type="PANTHER" id="PTHR31751">
    <property type="entry name" value="SI:CH211-108C17.2-RELATED-RELATED"/>
    <property type="match status" value="1"/>
</dbReference>